<accession>H5UMK6</accession>
<organism evidence="2 3">
    <name type="scientific">Mobilicoccus pelagius NBRC 104925</name>
    <dbReference type="NCBI Taxonomy" id="1089455"/>
    <lineage>
        <taxon>Bacteria</taxon>
        <taxon>Bacillati</taxon>
        <taxon>Actinomycetota</taxon>
        <taxon>Actinomycetes</taxon>
        <taxon>Micrococcales</taxon>
        <taxon>Dermatophilaceae</taxon>
        <taxon>Mobilicoccus</taxon>
    </lineage>
</organism>
<reference evidence="2 3" key="1">
    <citation type="submission" date="2012-02" db="EMBL/GenBank/DDBJ databases">
        <title>Whole genome shotgun sequence of Mobilicoccus pelagius NBRC 104925.</title>
        <authorList>
            <person name="Yoshida Y."/>
            <person name="Hosoyama A."/>
            <person name="Tsuchikane K."/>
            <person name="Katsumata H."/>
            <person name="Yamazaki S."/>
            <person name="Fujita N."/>
        </authorList>
    </citation>
    <scope>NUCLEOTIDE SEQUENCE [LARGE SCALE GENOMIC DNA]</scope>
    <source>
        <strain evidence="2 3">NBRC 104925</strain>
    </source>
</reference>
<feature type="region of interest" description="Disordered" evidence="1">
    <location>
        <begin position="198"/>
        <end position="228"/>
    </location>
</feature>
<dbReference type="Proteomes" id="UP000004367">
    <property type="component" value="Unassembled WGS sequence"/>
</dbReference>
<sequence>MDADRTGHLRGAAMAERIREALEDTFEREVRDGLHAGRTLPGDRLHDYLTGVADHHEPRVRLLFELVEDGTFDPLTCVDVPATCFFLGDSVRYQRALADWVRLLGPSGPYAALDPAGPSRPLDLWSAGDLLWRADRDQAEASRDYLTLLLDRPVGLWHTRVDPAELEVLAVDVWSGRHAHRVVVAPGVLDAERVLDGDDVPLDRPVSPRPRIDAGDRPETGDRPDLPD</sequence>
<evidence type="ECO:0000313" key="3">
    <source>
        <dbReference type="Proteomes" id="UP000004367"/>
    </source>
</evidence>
<comment type="caution">
    <text evidence="2">The sequence shown here is derived from an EMBL/GenBank/DDBJ whole genome shotgun (WGS) entry which is preliminary data.</text>
</comment>
<evidence type="ECO:0000313" key="2">
    <source>
        <dbReference type="EMBL" id="GAB46964.1"/>
    </source>
</evidence>
<dbReference type="EMBL" id="BAFE01000001">
    <property type="protein sequence ID" value="GAB46964.1"/>
    <property type="molecule type" value="Genomic_DNA"/>
</dbReference>
<proteinExistence type="predicted"/>
<dbReference type="AlphaFoldDB" id="H5UMK6"/>
<dbReference type="RefSeq" id="WP_009760525.1">
    <property type="nucleotide sequence ID" value="NZ_BAFE01000001.1"/>
</dbReference>
<name>H5UMK6_9MICO</name>
<evidence type="ECO:0000256" key="1">
    <source>
        <dbReference type="SAM" id="MobiDB-lite"/>
    </source>
</evidence>
<protein>
    <submittedName>
        <fullName evidence="2">Uncharacterized protein</fullName>
    </submittedName>
</protein>
<dbReference type="STRING" id="1089455.MOPEL_001_00840"/>
<keyword evidence="3" id="KW-1185">Reference proteome</keyword>
<dbReference type="eggNOG" id="ENOG5031QUR">
    <property type="taxonomic scope" value="Bacteria"/>
</dbReference>
<feature type="compositionally biased region" description="Basic and acidic residues" evidence="1">
    <location>
        <begin position="210"/>
        <end position="228"/>
    </location>
</feature>
<gene>
    <name evidence="2" type="ORF">MOPEL_001_00840</name>
</gene>